<comment type="caution">
    <text evidence="1">The sequence shown here is derived from an EMBL/GenBank/DDBJ whole genome shotgun (WGS) entry which is preliminary data.</text>
</comment>
<name>A0ABT6W565_9ACTN</name>
<dbReference type="RefSeq" id="WP_271322976.1">
    <property type="nucleotide sequence ID" value="NZ_JAAGKO020000040.1"/>
</dbReference>
<proteinExistence type="predicted"/>
<organism evidence="1 2">
    <name type="scientific">Streptantibioticus silvisoli</name>
    <dbReference type="NCBI Taxonomy" id="2705255"/>
    <lineage>
        <taxon>Bacteria</taxon>
        <taxon>Bacillati</taxon>
        <taxon>Actinomycetota</taxon>
        <taxon>Actinomycetes</taxon>
        <taxon>Kitasatosporales</taxon>
        <taxon>Streptomycetaceae</taxon>
        <taxon>Streptantibioticus</taxon>
    </lineage>
</organism>
<sequence length="77" mass="8475">MTAAGTYRLNTLYSAIRSNPGQQWTTTVAMNALRADGISIDRHSARRLLAAIETDGGLTRIDHPNRRYWVTTQGAAT</sequence>
<gene>
    <name evidence="1" type="ORF">POF43_024310</name>
</gene>
<protein>
    <submittedName>
        <fullName evidence="1">Uncharacterized protein</fullName>
    </submittedName>
</protein>
<accession>A0ABT6W565</accession>
<dbReference type="Proteomes" id="UP001156398">
    <property type="component" value="Unassembled WGS sequence"/>
</dbReference>
<keyword evidence="2" id="KW-1185">Reference proteome</keyword>
<reference evidence="1 2" key="1">
    <citation type="submission" date="2023-05" db="EMBL/GenBank/DDBJ databases">
        <title>Streptantibioticus silvisoli sp. nov., acidotolerant actinomycetes 1 from pine litter.</title>
        <authorList>
            <person name="Swiecimska M."/>
            <person name="Golinska P."/>
            <person name="Sangal V."/>
            <person name="Wachnowicz B."/>
            <person name="Goodfellow M."/>
        </authorList>
    </citation>
    <scope>NUCLEOTIDE SEQUENCE [LARGE SCALE GENOMIC DNA]</scope>
    <source>
        <strain evidence="1 2">SL54</strain>
    </source>
</reference>
<evidence type="ECO:0000313" key="2">
    <source>
        <dbReference type="Proteomes" id="UP001156398"/>
    </source>
</evidence>
<dbReference type="EMBL" id="JAAGKO020000040">
    <property type="protein sequence ID" value="MDI5965814.1"/>
    <property type="molecule type" value="Genomic_DNA"/>
</dbReference>
<evidence type="ECO:0000313" key="1">
    <source>
        <dbReference type="EMBL" id="MDI5965814.1"/>
    </source>
</evidence>